<dbReference type="InterPro" id="IPR029398">
    <property type="entry name" value="PolB_thumb"/>
</dbReference>
<dbReference type="CDD" id="cd00141">
    <property type="entry name" value="NT_POLXc"/>
    <property type="match status" value="1"/>
</dbReference>
<organism evidence="16 17">
    <name type="scientific">Boothiomyces macroporosus</name>
    <dbReference type="NCBI Taxonomy" id="261099"/>
    <lineage>
        <taxon>Eukaryota</taxon>
        <taxon>Fungi</taxon>
        <taxon>Fungi incertae sedis</taxon>
        <taxon>Chytridiomycota</taxon>
        <taxon>Chytridiomycota incertae sedis</taxon>
        <taxon>Chytridiomycetes</taxon>
        <taxon>Rhizophydiales</taxon>
        <taxon>Terramycetaceae</taxon>
        <taxon>Boothiomyces</taxon>
    </lineage>
</organism>
<evidence type="ECO:0000256" key="12">
    <source>
        <dbReference type="ARBA" id="ARBA00049244"/>
    </source>
</evidence>
<comment type="subcellular location">
    <subcellularLocation>
        <location evidence="1 14">Nucleus</location>
    </subcellularLocation>
</comment>
<evidence type="ECO:0000256" key="13">
    <source>
        <dbReference type="PIRSR" id="PIRSR622312-50"/>
    </source>
</evidence>
<reference evidence="16" key="1">
    <citation type="submission" date="2020-05" db="EMBL/GenBank/DDBJ databases">
        <title>Phylogenomic resolution of chytrid fungi.</title>
        <authorList>
            <person name="Stajich J.E."/>
            <person name="Amses K."/>
            <person name="Simmons R."/>
            <person name="Seto K."/>
            <person name="Myers J."/>
            <person name="Bonds A."/>
            <person name="Quandt C.A."/>
            <person name="Barry K."/>
            <person name="Liu P."/>
            <person name="Grigoriev I."/>
            <person name="Longcore J.E."/>
            <person name="James T.Y."/>
        </authorList>
    </citation>
    <scope>NUCLEOTIDE SEQUENCE</scope>
    <source>
        <strain evidence="16">PLAUS21</strain>
    </source>
</reference>
<feature type="active site" description="Nucleophile; Schiff-base intermediate with DNA; for 5'-dRP lyase activity" evidence="13">
    <location>
        <position position="201"/>
    </location>
</feature>
<keyword evidence="4 14" id="KW-0808">Transferase</keyword>
<keyword evidence="8 14" id="KW-0227">DNA damage</keyword>
<dbReference type="Pfam" id="PF14792">
    <property type="entry name" value="DNA_pol_B_palm"/>
    <property type="match status" value="1"/>
</dbReference>
<evidence type="ECO:0000256" key="5">
    <source>
        <dbReference type="ARBA" id="ARBA00022695"/>
    </source>
</evidence>
<keyword evidence="11 14" id="KW-0539">Nucleus</keyword>
<evidence type="ECO:0000256" key="9">
    <source>
        <dbReference type="ARBA" id="ARBA00022932"/>
    </source>
</evidence>
<dbReference type="InterPro" id="IPR027421">
    <property type="entry name" value="DNA_pol_lamdba_lyase_dom_sf"/>
</dbReference>
<protein>
    <recommendedName>
        <fullName evidence="14">DNA polymerase</fullName>
        <ecNumber evidence="14">2.7.7.7</ecNumber>
    </recommendedName>
</protein>
<evidence type="ECO:0000313" key="17">
    <source>
        <dbReference type="Proteomes" id="UP001210925"/>
    </source>
</evidence>
<dbReference type="FunFam" id="1.10.150.110:FF:000005">
    <property type="entry name" value="DNA polymerase POL4"/>
    <property type="match status" value="1"/>
</dbReference>
<evidence type="ECO:0000256" key="10">
    <source>
        <dbReference type="ARBA" id="ARBA00023204"/>
    </source>
</evidence>
<evidence type="ECO:0000256" key="6">
    <source>
        <dbReference type="ARBA" id="ARBA00022705"/>
    </source>
</evidence>
<dbReference type="GO" id="GO:0006303">
    <property type="term" value="P:double-strand break repair via nonhomologous end joining"/>
    <property type="evidence" value="ECO:0007669"/>
    <property type="project" value="TreeGrafter"/>
</dbReference>
<keyword evidence="9 14" id="KW-0239">DNA-directed DNA polymerase</keyword>
<comment type="similarity">
    <text evidence="2 14">Belongs to the DNA polymerase type-X family.</text>
</comment>
<dbReference type="InterPro" id="IPR028207">
    <property type="entry name" value="DNA_pol_B_palm_palm"/>
</dbReference>
<keyword evidence="17" id="KW-1185">Reference proteome</keyword>
<dbReference type="PRINTS" id="PR00869">
    <property type="entry name" value="DNAPOLX"/>
</dbReference>
<dbReference type="EC" id="2.7.7.7" evidence="14"/>
<dbReference type="GO" id="GO:0003887">
    <property type="term" value="F:DNA-directed DNA polymerase activity"/>
    <property type="evidence" value="ECO:0007669"/>
    <property type="project" value="UniProtKB-UniRule"/>
</dbReference>
<dbReference type="FunFam" id="1.10.150.20:FF:000010">
    <property type="entry name" value="DNA polymerase lambda"/>
    <property type="match status" value="1"/>
</dbReference>
<dbReference type="InterPro" id="IPR002008">
    <property type="entry name" value="DNA_pol_X_beta-like"/>
</dbReference>
<comment type="catalytic activity">
    <reaction evidence="12 14">
        <text>DNA(n) + a 2'-deoxyribonucleoside 5'-triphosphate = DNA(n+1) + diphosphate</text>
        <dbReference type="Rhea" id="RHEA:22508"/>
        <dbReference type="Rhea" id="RHEA-COMP:17339"/>
        <dbReference type="Rhea" id="RHEA-COMP:17340"/>
        <dbReference type="ChEBI" id="CHEBI:33019"/>
        <dbReference type="ChEBI" id="CHEBI:61560"/>
        <dbReference type="ChEBI" id="CHEBI:173112"/>
        <dbReference type="EC" id="2.7.7.7"/>
    </reaction>
</comment>
<dbReference type="SMART" id="SM00483">
    <property type="entry name" value="POLXc"/>
    <property type="match status" value="1"/>
</dbReference>
<evidence type="ECO:0000256" key="2">
    <source>
        <dbReference type="ARBA" id="ARBA00008323"/>
    </source>
</evidence>
<evidence type="ECO:0000256" key="4">
    <source>
        <dbReference type="ARBA" id="ARBA00022679"/>
    </source>
</evidence>
<dbReference type="Gene3D" id="3.30.460.10">
    <property type="entry name" value="Beta Polymerase, domain 2"/>
    <property type="match status" value="1"/>
</dbReference>
<keyword evidence="3" id="KW-0237">DNA synthesis</keyword>
<dbReference type="GO" id="GO:0003677">
    <property type="term" value="F:DNA binding"/>
    <property type="evidence" value="ECO:0007669"/>
    <property type="project" value="UniProtKB-UniRule"/>
</dbReference>
<dbReference type="Gene3D" id="3.30.210.10">
    <property type="entry name" value="DNA polymerase, thumb domain"/>
    <property type="match status" value="1"/>
</dbReference>
<dbReference type="InterPro" id="IPR043519">
    <property type="entry name" value="NT_sf"/>
</dbReference>
<keyword evidence="7" id="KW-0479">Metal-binding</keyword>
<dbReference type="Gene3D" id="1.10.150.20">
    <property type="entry name" value="5' to 3' exonuclease, C-terminal subdomain"/>
    <property type="match status" value="1"/>
</dbReference>
<evidence type="ECO:0000256" key="11">
    <source>
        <dbReference type="ARBA" id="ARBA00023242"/>
    </source>
</evidence>
<dbReference type="Pfam" id="PF14791">
    <property type="entry name" value="DNA_pol_B_thumb"/>
    <property type="match status" value="1"/>
</dbReference>
<dbReference type="GO" id="GO:0005634">
    <property type="term" value="C:nucleus"/>
    <property type="evidence" value="ECO:0007669"/>
    <property type="project" value="UniProtKB-SubCell"/>
</dbReference>
<gene>
    <name evidence="16" type="ORF">HK103_004694</name>
</gene>
<dbReference type="InterPro" id="IPR002054">
    <property type="entry name" value="DNA-dir_DNA_pol_X"/>
</dbReference>
<evidence type="ECO:0000256" key="8">
    <source>
        <dbReference type="ARBA" id="ARBA00022763"/>
    </source>
</evidence>
<comment type="function">
    <text evidence="14">DNA polymerase that functions in several pathways of DNA repair. Involved in base excision repair (BER) responsible for repair of lesions that give rise to abasic (AP) sites in DNA. Also contributes to DNA double-strand break repair by non-homologous end joining and homologous recombination. Has both template-dependent and template-independent (terminal transferase) DNA polymerase activities. Has also a 5'-deoxyribose-5-phosphate lyase (dRP lyase) activity.</text>
</comment>
<dbReference type="SUPFAM" id="SSF81301">
    <property type="entry name" value="Nucleotidyltransferase"/>
    <property type="match status" value="1"/>
</dbReference>
<accession>A0AAD5UP06</accession>
<evidence type="ECO:0000256" key="3">
    <source>
        <dbReference type="ARBA" id="ARBA00022634"/>
    </source>
</evidence>
<dbReference type="SUPFAM" id="SSF81585">
    <property type="entry name" value="PsbU/PolX domain-like"/>
    <property type="match status" value="1"/>
</dbReference>
<evidence type="ECO:0000313" key="16">
    <source>
        <dbReference type="EMBL" id="KAJ3261743.1"/>
    </source>
</evidence>
<dbReference type="AlphaFoldDB" id="A0AAD5UP06"/>
<dbReference type="GO" id="GO:0046872">
    <property type="term" value="F:metal ion binding"/>
    <property type="evidence" value="ECO:0007669"/>
    <property type="project" value="UniProtKB-UniRule"/>
</dbReference>
<comment type="caution">
    <text evidence="16">The sequence shown here is derived from an EMBL/GenBank/DDBJ whole genome shotgun (WGS) entry which is preliminary data.</text>
</comment>
<dbReference type="Pfam" id="PF10391">
    <property type="entry name" value="DNA_pol_lambd_f"/>
    <property type="match status" value="1"/>
</dbReference>
<sequence>MQSLFKPLVLYPDRKSFNKKLLDLLLERFTVYGGRVGTLKEADIVLSNHPFAKPTVNAEWISKSITEGKQQPLNKPEVEVVIIEDEPPATTLKRNYDSDTDITDLSDSDIEVVYPDKKRKFDQTKYVCMDSSKTKDEEKLPNREIIDQLQKLLDRYTVEGDRWRIKSYRTAISALKKYPTKIKDKKEALLIRGIGEKIADKIQEFLDIGYMKKNEEIPESVKTLEIFYNIYGVGSKLARKWYTEGLRTLDDVRKRKDLTKAQQLGLKYYQDLKQRIPRSEVEEIGNRIEKVLKVRFPDLDMYIMGSYRRGAETCGDIDLIFTSKTIELIDELFTEICDHLTAAKIMTDTIIVASKIVRGICSIDNGPQRRIDFLLVPIDELGAALIYFTGNDLFNRSIRLLAARKGYHLNRHGLFKATKVGKEVLLGEKIAGSSEEEIFQLLGVPYRPPTERNA</sequence>
<dbReference type="InterPro" id="IPR010996">
    <property type="entry name" value="HHH_MUS81"/>
</dbReference>
<proteinExistence type="inferred from homology"/>
<dbReference type="PANTHER" id="PTHR11276:SF28">
    <property type="entry name" value="DNA POLYMERASE LAMBDA"/>
    <property type="match status" value="1"/>
</dbReference>
<dbReference type="Pfam" id="PF14716">
    <property type="entry name" value="HHH_8"/>
    <property type="match status" value="1"/>
</dbReference>
<dbReference type="InterPro" id="IPR037160">
    <property type="entry name" value="DNA_Pol_thumb_sf"/>
</dbReference>
<keyword evidence="5 14" id="KW-0548">Nucleotidyltransferase</keyword>
<dbReference type="SUPFAM" id="SSF47802">
    <property type="entry name" value="DNA polymerase beta, N-terminal domain-like"/>
    <property type="match status" value="1"/>
</dbReference>
<evidence type="ECO:0000259" key="15">
    <source>
        <dbReference type="SMART" id="SM00483"/>
    </source>
</evidence>
<dbReference type="Gene3D" id="1.10.150.110">
    <property type="entry name" value="DNA polymerase beta, N-terminal domain-like"/>
    <property type="match status" value="1"/>
</dbReference>
<keyword evidence="6" id="KW-0235">DNA replication</keyword>
<dbReference type="InterPro" id="IPR022312">
    <property type="entry name" value="DNA_pol_X"/>
</dbReference>
<dbReference type="PANTHER" id="PTHR11276">
    <property type="entry name" value="DNA POLYMERASE TYPE-X FAMILY MEMBER"/>
    <property type="match status" value="1"/>
</dbReference>
<keyword evidence="10 14" id="KW-0234">DNA repair</keyword>
<dbReference type="InterPro" id="IPR018944">
    <property type="entry name" value="DNA_pol_lambd_fingers_domain"/>
</dbReference>
<dbReference type="PRINTS" id="PR00870">
    <property type="entry name" value="DNAPOLXBETA"/>
</dbReference>
<feature type="domain" description="DNA-directed DNA polymerase X" evidence="15">
    <location>
        <begin position="140"/>
        <end position="453"/>
    </location>
</feature>
<name>A0AAD5UP06_9FUNG</name>
<dbReference type="EMBL" id="JADGKB010000004">
    <property type="protein sequence ID" value="KAJ3261743.1"/>
    <property type="molecule type" value="Genomic_DNA"/>
</dbReference>
<dbReference type="Proteomes" id="UP001210925">
    <property type="component" value="Unassembled WGS sequence"/>
</dbReference>
<evidence type="ECO:0000256" key="7">
    <source>
        <dbReference type="ARBA" id="ARBA00022723"/>
    </source>
</evidence>
<evidence type="ECO:0000256" key="1">
    <source>
        <dbReference type="ARBA" id="ARBA00004123"/>
    </source>
</evidence>
<evidence type="ECO:0000256" key="14">
    <source>
        <dbReference type="RuleBase" id="RU366014"/>
    </source>
</evidence>